<keyword evidence="3" id="KW-1185">Reference proteome</keyword>
<dbReference type="SUPFAM" id="SSF54427">
    <property type="entry name" value="NTF2-like"/>
    <property type="match status" value="1"/>
</dbReference>
<protein>
    <recommendedName>
        <fullName evidence="1">DUF4440 domain-containing protein</fullName>
    </recommendedName>
</protein>
<gene>
    <name evidence="2" type="ORF">LMG29739_06081</name>
</gene>
<dbReference type="InterPro" id="IPR032710">
    <property type="entry name" value="NTF2-like_dom_sf"/>
</dbReference>
<dbReference type="AlphaFoldDB" id="A0A6J5EZS9"/>
<dbReference type="EMBL" id="CADIKF010000083">
    <property type="protein sequence ID" value="CAB3771663.1"/>
    <property type="molecule type" value="Genomic_DNA"/>
</dbReference>
<name>A0A6J5EZS9_9BURK</name>
<feature type="domain" description="DUF4440" evidence="1">
    <location>
        <begin position="25"/>
        <end position="130"/>
    </location>
</feature>
<dbReference type="Gene3D" id="3.10.450.50">
    <property type="match status" value="1"/>
</dbReference>
<evidence type="ECO:0000313" key="3">
    <source>
        <dbReference type="Proteomes" id="UP000494329"/>
    </source>
</evidence>
<dbReference type="Pfam" id="PF14534">
    <property type="entry name" value="DUF4440"/>
    <property type="match status" value="1"/>
</dbReference>
<dbReference type="RefSeq" id="WP_175115205.1">
    <property type="nucleotide sequence ID" value="NZ_CADIKF010000083.1"/>
</dbReference>
<sequence length="141" mass="15623">MKDHGSIFSDPANAESKKEVLAEVARMEERRTAAMNRNDVSAMSEMMHESLKYTHSSGHVDSKSSYVGKLREGDLRYVLVESHNEAIELLEPGVAVATGKMSGTVRIAGAEKQIAGNYKIKWRKIEGHWYMVEAANVSLPS</sequence>
<evidence type="ECO:0000259" key="1">
    <source>
        <dbReference type="Pfam" id="PF14534"/>
    </source>
</evidence>
<dbReference type="InterPro" id="IPR027843">
    <property type="entry name" value="DUF4440"/>
</dbReference>
<evidence type="ECO:0000313" key="2">
    <source>
        <dbReference type="EMBL" id="CAB3771663.1"/>
    </source>
</evidence>
<reference evidence="2 3" key="1">
    <citation type="submission" date="2020-04" db="EMBL/GenBank/DDBJ databases">
        <authorList>
            <person name="De Canck E."/>
        </authorList>
    </citation>
    <scope>NUCLEOTIDE SEQUENCE [LARGE SCALE GENOMIC DNA]</scope>
    <source>
        <strain evidence="2 3">LMG 29739</strain>
    </source>
</reference>
<accession>A0A6J5EZS9</accession>
<proteinExistence type="predicted"/>
<dbReference type="Proteomes" id="UP000494329">
    <property type="component" value="Unassembled WGS sequence"/>
</dbReference>
<organism evidence="2 3">
    <name type="scientific">Paraburkholderia solisilvae</name>
    <dbReference type="NCBI Taxonomy" id="624376"/>
    <lineage>
        <taxon>Bacteria</taxon>
        <taxon>Pseudomonadati</taxon>
        <taxon>Pseudomonadota</taxon>
        <taxon>Betaproteobacteria</taxon>
        <taxon>Burkholderiales</taxon>
        <taxon>Burkholderiaceae</taxon>
        <taxon>Paraburkholderia</taxon>
    </lineage>
</organism>